<sequence length="320" mass="37430">MSQSVNTAGSPSSIDFFPFAYALYNEHLSDYCWYCLDEEKTHRQCTGCHVARFCDKDCQLLAWKDHKFECKAIKKTTKVPDIEVRLLGRIVVRHKAICTGKDKDDPNFYKDRTSRRNIMDIWAHTKNIREDPYAMKKFNSIYDRLVQFYDSKTLLPKEEIFELHCRDFINRHAISDKAYLKEIGKGLYCDLCAYDHSCRPNTIYVCNGVKATLRPLHAGVNLLDRSTTFYSYIDLLCAKQARRKLLKDTWYFNCECERCVDNSEHILTSINCPKCKSVSKSVPLCLFGEQVYKHTETQMITCPECERTVEQEEESSFKNR</sequence>
<protein>
    <submittedName>
        <fullName evidence="7">MYND-type domain-containing protein</fullName>
    </submittedName>
</protein>
<accession>A0A915EDL7</accession>
<dbReference type="Gene3D" id="1.10.220.160">
    <property type="match status" value="1"/>
</dbReference>
<dbReference type="WBParaSite" id="jg523">
    <property type="protein sequence ID" value="jg523"/>
    <property type="gene ID" value="jg523"/>
</dbReference>
<evidence type="ECO:0000256" key="2">
    <source>
        <dbReference type="ARBA" id="ARBA00022771"/>
    </source>
</evidence>
<feature type="domain" description="MYND-type" evidence="5">
    <location>
        <begin position="32"/>
        <end position="70"/>
    </location>
</feature>
<keyword evidence="2 4" id="KW-0863">Zinc-finger</keyword>
<dbReference type="Pfam" id="PF01753">
    <property type="entry name" value="zf-MYND"/>
    <property type="match status" value="1"/>
</dbReference>
<dbReference type="GO" id="GO:0005634">
    <property type="term" value="C:nucleus"/>
    <property type="evidence" value="ECO:0007669"/>
    <property type="project" value="TreeGrafter"/>
</dbReference>
<dbReference type="InterPro" id="IPR050869">
    <property type="entry name" value="H3K4_H4K5_MeTrfase"/>
</dbReference>
<evidence type="ECO:0000256" key="4">
    <source>
        <dbReference type="PROSITE-ProRule" id="PRU00134"/>
    </source>
</evidence>
<keyword evidence="1" id="KW-0479">Metal-binding</keyword>
<keyword evidence="6" id="KW-1185">Reference proteome</keyword>
<dbReference type="InterPro" id="IPR002893">
    <property type="entry name" value="Znf_MYND"/>
</dbReference>
<dbReference type="InterPro" id="IPR046341">
    <property type="entry name" value="SET_dom_sf"/>
</dbReference>
<dbReference type="PROSITE" id="PS50865">
    <property type="entry name" value="ZF_MYND_2"/>
    <property type="match status" value="1"/>
</dbReference>
<dbReference type="PANTHER" id="PTHR12197:SF241">
    <property type="entry name" value="MYND-TYPE DOMAIN-CONTAINING PROTEIN"/>
    <property type="match status" value="1"/>
</dbReference>
<dbReference type="Proteomes" id="UP000887574">
    <property type="component" value="Unplaced"/>
</dbReference>
<keyword evidence="3" id="KW-0862">Zinc</keyword>
<dbReference type="PANTHER" id="PTHR12197">
    <property type="entry name" value="HISTONE-LYSINE N-METHYLTRANSFERASE SMYD"/>
    <property type="match status" value="1"/>
</dbReference>
<organism evidence="6 7">
    <name type="scientific">Ditylenchus dipsaci</name>
    <dbReference type="NCBI Taxonomy" id="166011"/>
    <lineage>
        <taxon>Eukaryota</taxon>
        <taxon>Metazoa</taxon>
        <taxon>Ecdysozoa</taxon>
        <taxon>Nematoda</taxon>
        <taxon>Chromadorea</taxon>
        <taxon>Rhabditida</taxon>
        <taxon>Tylenchina</taxon>
        <taxon>Tylenchomorpha</taxon>
        <taxon>Sphaerularioidea</taxon>
        <taxon>Anguinidae</taxon>
        <taxon>Anguininae</taxon>
        <taxon>Ditylenchus</taxon>
    </lineage>
</organism>
<dbReference type="SUPFAM" id="SSF144232">
    <property type="entry name" value="HIT/MYND zinc finger-like"/>
    <property type="match status" value="1"/>
</dbReference>
<evidence type="ECO:0000259" key="5">
    <source>
        <dbReference type="PROSITE" id="PS50865"/>
    </source>
</evidence>
<evidence type="ECO:0000256" key="3">
    <source>
        <dbReference type="ARBA" id="ARBA00022833"/>
    </source>
</evidence>
<evidence type="ECO:0000313" key="7">
    <source>
        <dbReference type="WBParaSite" id="jg523"/>
    </source>
</evidence>
<dbReference type="AlphaFoldDB" id="A0A915EDL7"/>
<evidence type="ECO:0000313" key="6">
    <source>
        <dbReference type="Proteomes" id="UP000887574"/>
    </source>
</evidence>
<dbReference type="Gene3D" id="2.170.270.10">
    <property type="entry name" value="SET domain"/>
    <property type="match status" value="1"/>
</dbReference>
<dbReference type="Gene3D" id="6.10.140.2220">
    <property type="match status" value="1"/>
</dbReference>
<evidence type="ECO:0000256" key="1">
    <source>
        <dbReference type="ARBA" id="ARBA00022723"/>
    </source>
</evidence>
<reference evidence="7" key="1">
    <citation type="submission" date="2022-11" db="UniProtKB">
        <authorList>
            <consortium name="WormBaseParasite"/>
        </authorList>
    </citation>
    <scope>IDENTIFICATION</scope>
</reference>
<dbReference type="GO" id="GO:0008270">
    <property type="term" value="F:zinc ion binding"/>
    <property type="evidence" value="ECO:0007669"/>
    <property type="project" value="UniProtKB-KW"/>
</dbReference>
<name>A0A915EDL7_9BILA</name>
<proteinExistence type="predicted"/>